<reference evidence="1 2" key="1">
    <citation type="journal article" date="2016" name="Nat. Commun.">
        <title>Thousands of microbial genomes shed light on interconnected biogeochemical processes in an aquifer system.</title>
        <authorList>
            <person name="Anantharaman K."/>
            <person name="Brown C.T."/>
            <person name="Hug L.A."/>
            <person name="Sharon I."/>
            <person name="Castelle C.J."/>
            <person name="Probst A.J."/>
            <person name="Thomas B.C."/>
            <person name="Singh A."/>
            <person name="Wilkins M.J."/>
            <person name="Karaoz U."/>
            <person name="Brodie E.L."/>
            <person name="Williams K.H."/>
            <person name="Hubbard S.S."/>
            <person name="Banfield J.F."/>
        </authorList>
    </citation>
    <scope>NUCLEOTIDE SEQUENCE [LARGE SCALE GENOMIC DNA]</scope>
</reference>
<organism evidence="1 2">
    <name type="scientific">Candidatus Buchananbacteria bacterium RIFCSPHIGHO2_01_FULL_44_11</name>
    <dbReference type="NCBI Taxonomy" id="1797535"/>
    <lineage>
        <taxon>Bacteria</taxon>
        <taxon>Candidatus Buchananiibacteriota</taxon>
    </lineage>
</organism>
<evidence type="ECO:0000313" key="2">
    <source>
        <dbReference type="Proteomes" id="UP000178240"/>
    </source>
</evidence>
<accession>A0A1G1Y1P5</accession>
<protein>
    <submittedName>
        <fullName evidence="1">Uncharacterized protein</fullName>
    </submittedName>
</protein>
<dbReference type="AlphaFoldDB" id="A0A1G1Y1P5"/>
<dbReference type="EMBL" id="MHIE01000007">
    <property type="protein sequence ID" value="OGY46104.1"/>
    <property type="molecule type" value="Genomic_DNA"/>
</dbReference>
<gene>
    <name evidence="1" type="ORF">A2744_01945</name>
</gene>
<evidence type="ECO:0000313" key="1">
    <source>
        <dbReference type="EMBL" id="OGY46104.1"/>
    </source>
</evidence>
<sequence>MTKNQSKKKLSLGPRGYIALISLLIIAAAGLTIALSVSLTGLGTVQLSLADVQASRAKSLANSCLEDGLERLRLSWNDYSGSLSIGGESCIINVTTGSGSATLVATGTVSRYTQKIQIQVDSNLAVINWQEY</sequence>
<dbReference type="Proteomes" id="UP000178240">
    <property type="component" value="Unassembled WGS sequence"/>
</dbReference>
<name>A0A1G1Y1P5_9BACT</name>
<proteinExistence type="predicted"/>
<dbReference type="STRING" id="1797535.A2744_01945"/>
<comment type="caution">
    <text evidence="1">The sequence shown here is derived from an EMBL/GenBank/DDBJ whole genome shotgun (WGS) entry which is preliminary data.</text>
</comment>